<comment type="caution">
    <text evidence="1">The sequence shown here is derived from an EMBL/GenBank/DDBJ whole genome shotgun (WGS) entry which is preliminary data.</text>
</comment>
<keyword evidence="2" id="KW-1185">Reference proteome</keyword>
<name>A0ABD0K706_9CAEN</name>
<organism evidence="1 2">
    <name type="scientific">Batillaria attramentaria</name>
    <dbReference type="NCBI Taxonomy" id="370345"/>
    <lineage>
        <taxon>Eukaryota</taxon>
        <taxon>Metazoa</taxon>
        <taxon>Spiralia</taxon>
        <taxon>Lophotrochozoa</taxon>
        <taxon>Mollusca</taxon>
        <taxon>Gastropoda</taxon>
        <taxon>Caenogastropoda</taxon>
        <taxon>Sorbeoconcha</taxon>
        <taxon>Cerithioidea</taxon>
        <taxon>Batillariidae</taxon>
        <taxon>Batillaria</taxon>
    </lineage>
</organism>
<dbReference type="EMBL" id="JACVVK020000242">
    <property type="protein sequence ID" value="KAK7482595.1"/>
    <property type="molecule type" value="Genomic_DNA"/>
</dbReference>
<sequence>MQILAQPRVYRRNLFAWLVLEQREKWNLKPLRSGLMMDDKSFVGLRPLGDTIHRCGVPGDTSVLEEVCRCHGAYNATSKSPAFVLERETVPVVHKTTIKRSPCSIVNQGGPDFEVLGFDPQPSAAEVDAGSPGTATIGQFWADNGGDEIAPRNIIARTSTCDNYRLAIWAPPRLQCLEESCSVVHRFAGADAGQVCVKGVTGLAYLTTTVKKSRNGQDVRYLQPGSERSQVPLHSHPSDFSHMVSDCKMSSDPDCLNSQPVKIQPDAKPQVAPYVGGLRWINMAARTGDKIETSR</sequence>
<dbReference type="AlphaFoldDB" id="A0ABD0K706"/>
<reference evidence="1 2" key="1">
    <citation type="journal article" date="2023" name="Sci. Data">
        <title>Genome assembly of the Korean intertidal mud-creeper Batillaria attramentaria.</title>
        <authorList>
            <person name="Patra A.K."/>
            <person name="Ho P.T."/>
            <person name="Jun S."/>
            <person name="Lee S.J."/>
            <person name="Kim Y."/>
            <person name="Won Y.J."/>
        </authorList>
    </citation>
    <scope>NUCLEOTIDE SEQUENCE [LARGE SCALE GENOMIC DNA]</scope>
    <source>
        <strain evidence="1">Wonlab-2016</strain>
    </source>
</reference>
<accession>A0ABD0K706</accession>
<proteinExistence type="predicted"/>
<gene>
    <name evidence="1" type="ORF">BaRGS_00026196</name>
</gene>
<dbReference type="Proteomes" id="UP001519460">
    <property type="component" value="Unassembled WGS sequence"/>
</dbReference>
<evidence type="ECO:0000313" key="1">
    <source>
        <dbReference type="EMBL" id="KAK7482595.1"/>
    </source>
</evidence>
<protein>
    <submittedName>
        <fullName evidence="1">Uncharacterized protein</fullName>
    </submittedName>
</protein>
<evidence type="ECO:0000313" key="2">
    <source>
        <dbReference type="Proteomes" id="UP001519460"/>
    </source>
</evidence>